<feature type="chain" id="PRO_5046721221" evidence="1">
    <location>
        <begin position="22"/>
        <end position="847"/>
    </location>
</feature>
<evidence type="ECO:0000259" key="2">
    <source>
        <dbReference type="Pfam" id="PF04685"/>
    </source>
</evidence>
<dbReference type="Proteomes" id="UP000315363">
    <property type="component" value="Unassembled WGS sequence"/>
</dbReference>
<feature type="signal peptide" evidence="1">
    <location>
        <begin position="1"/>
        <end position="21"/>
    </location>
</feature>
<dbReference type="InterPro" id="IPR008928">
    <property type="entry name" value="6-hairpin_glycosidase_sf"/>
</dbReference>
<dbReference type="InterPro" id="IPR052566">
    <property type="entry name" value="Non-lysos_glucosylceramidase"/>
</dbReference>
<name>A0ABY3AKH4_9FLAO</name>
<dbReference type="RefSeq" id="WP_227021040.1">
    <property type="nucleotide sequence ID" value="NZ_VHIF01000001.1"/>
</dbReference>
<sequence length="847" mass="94869">MKNMRIVLGMAFLVVSCQLCAQNVEWPILKHYDKDHVNNISLPIGGIGTGTISLGGIGDLRDWNIMNKPANGTAFSSSTNTSPFFAIYTKPEGGKAKTLGLMGPVPLYDYGSHSDGRVANNHGIPRFREASFDAAYPFGQVNLSDADMPVDVKIKAFNPFLPANVDDSSIPIFILRYEVKNKTNKNMEVSVSGSILNVIDRDGALDNKNLFREENGIRGVFMHNEQEKSTKRTWGTMALTTPEQTGISHQTAMSVPKSPRDMFAFWKDFSTDGVLIDKEFENGDVNRASLAVKKTLAPGESKEFQFYITWHFPNRLGWNSQELVGNYYTTQYTDAWDVVAQTHPRVAALEKKTIDFVDAFIDTNIPETVKEAALFNMSTLRTETCFRTPDGMFYSWEGINDDGGSCWGSCNHVWNYEQTTPFIFGELAQLQRKLEFGHATNDDGVMSFRVSLPIEKANDYEKAAADGQMGTIVKMYRDWQLSGDDDLLKELWPKVKKAMEFSWVEGGWDADKDGIMEGVLHYTLDVENYGPNPQVQLWYLCALKATAKMADYLGDTNFAKTCDKLFKNGSTWTDENLFNGEYYEHIISPWESEEPISPIFLVGAGAKDPKKPDYQIGNGCLVDQLVGQYMAHICDFGYLVDEEKVKTTLESIMKYNYKSSLSGHFNNNRTYALGDEAGLIMASFPKGMNPSSEGLPVGELMTGFEYTAANGMLYEGMQQDGLKVIEDIRDRYDGLKRNPFGEIECGRHYARAMTAYGAVLALTGFHYSGVENSMKFKPLEGNYFWANGATYGTVTQKKNGNKISVTLKVLGDKPLDLKIFELEGYGKHTFRKVNQISNNIEFTISKN</sequence>
<dbReference type="Pfam" id="PF12215">
    <property type="entry name" value="Glyco_hydr_116N"/>
    <property type="match status" value="1"/>
</dbReference>
<dbReference type="EMBL" id="VHIF01000001">
    <property type="protein sequence ID" value="TQO39580.1"/>
    <property type="molecule type" value="Genomic_DNA"/>
</dbReference>
<gene>
    <name evidence="4" type="ORF">GQ41_4260</name>
</gene>
<evidence type="ECO:0000256" key="1">
    <source>
        <dbReference type="SAM" id="SignalP"/>
    </source>
</evidence>
<feature type="domain" description="Glycosyl-hydrolase family 116 N-terminal" evidence="3">
    <location>
        <begin position="42"/>
        <end position="342"/>
    </location>
</feature>
<dbReference type="PANTHER" id="PTHR12654:SF0">
    <property type="entry name" value="NON-LYSOSOMAL GLUCOSYLCERAMIDASE"/>
    <property type="match status" value="1"/>
</dbReference>
<keyword evidence="5" id="KW-1185">Reference proteome</keyword>
<dbReference type="InterPro" id="IPR012341">
    <property type="entry name" value="6hp_glycosidase-like_sf"/>
</dbReference>
<protein>
    <submittedName>
        <fullName evidence="4">Uncharacterized protein (DUF608 family)</fullName>
    </submittedName>
</protein>
<dbReference type="InterPro" id="IPR006775">
    <property type="entry name" value="GH116_catalytic"/>
</dbReference>
<evidence type="ECO:0000313" key="4">
    <source>
        <dbReference type="EMBL" id="TQO39580.1"/>
    </source>
</evidence>
<reference evidence="4 5" key="1">
    <citation type="submission" date="2019-06" db="EMBL/GenBank/DDBJ databases">
        <title>A large-scale integrated study on North Sea by COGITO (Coastal Microbe Genomic &amp; Taxonomic Observatory).</title>
        <authorList>
            <person name="Teeling H."/>
        </authorList>
    </citation>
    <scope>NUCLEOTIDE SEQUENCE [LARGE SCALE GENOMIC DNA]</scope>
    <source>
        <strain evidence="4 5">MAR_2009_79</strain>
    </source>
</reference>
<evidence type="ECO:0000313" key="5">
    <source>
        <dbReference type="Proteomes" id="UP000315363"/>
    </source>
</evidence>
<feature type="domain" description="Glycosyl-hydrolase family 116 catalytic region" evidence="2">
    <location>
        <begin position="465"/>
        <end position="731"/>
    </location>
</feature>
<dbReference type="Gene3D" id="1.50.10.10">
    <property type="match status" value="1"/>
</dbReference>
<keyword evidence="1" id="KW-0732">Signal</keyword>
<dbReference type="SUPFAM" id="SSF48208">
    <property type="entry name" value="Six-hairpin glycosidases"/>
    <property type="match status" value="1"/>
</dbReference>
<proteinExistence type="predicted"/>
<organism evidence="4 5">
    <name type="scientific">Arenibacter algicola</name>
    <dbReference type="NCBI Taxonomy" id="616991"/>
    <lineage>
        <taxon>Bacteria</taxon>
        <taxon>Pseudomonadati</taxon>
        <taxon>Bacteroidota</taxon>
        <taxon>Flavobacteriia</taxon>
        <taxon>Flavobacteriales</taxon>
        <taxon>Flavobacteriaceae</taxon>
        <taxon>Arenibacter</taxon>
    </lineage>
</organism>
<dbReference type="PROSITE" id="PS51257">
    <property type="entry name" value="PROKAR_LIPOPROTEIN"/>
    <property type="match status" value="1"/>
</dbReference>
<dbReference type="PANTHER" id="PTHR12654">
    <property type="entry name" value="BILE ACID BETA-GLUCOSIDASE-RELATED"/>
    <property type="match status" value="1"/>
</dbReference>
<dbReference type="Pfam" id="PF04685">
    <property type="entry name" value="DUF608"/>
    <property type="match status" value="1"/>
</dbReference>
<comment type="caution">
    <text evidence="4">The sequence shown here is derived from an EMBL/GenBank/DDBJ whole genome shotgun (WGS) entry which is preliminary data.</text>
</comment>
<accession>A0ABY3AKH4</accession>
<evidence type="ECO:0000259" key="3">
    <source>
        <dbReference type="Pfam" id="PF12215"/>
    </source>
</evidence>
<dbReference type="InterPro" id="IPR024462">
    <property type="entry name" value="GH116_N"/>
</dbReference>